<evidence type="ECO:0000259" key="1">
    <source>
        <dbReference type="PROSITE" id="PS50053"/>
    </source>
</evidence>
<dbReference type="InterPro" id="IPR029071">
    <property type="entry name" value="Ubiquitin-like_domsf"/>
</dbReference>
<protein>
    <recommendedName>
        <fullName evidence="1">Ubiquitin-like domain-containing protein</fullName>
    </recommendedName>
</protein>
<dbReference type="PROSITE" id="PS50053">
    <property type="entry name" value="UBIQUITIN_2"/>
    <property type="match status" value="1"/>
</dbReference>
<name>A0AAV5EBZ2_ELECO</name>
<keyword evidence="3" id="KW-1185">Reference proteome</keyword>
<proteinExistence type="predicted"/>
<reference evidence="2" key="2">
    <citation type="submission" date="2021-12" db="EMBL/GenBank/DDBJ databases">
        <title>Resequencing data analysis of finger millet.</title>
        <authorList>
            <person name="Hatakeyama M."/>
            <person name="Aluri S."/>
            <person name="Balachadran M.T."/>
            <person name="Sivarajan S.R."/>
            <person name="Poveda L."/>
            <person name="Shimizu-Inatsugi R."/>
            <person name="Schlapbach R."/>
            <person name="Sreeman S.M."/>
            <person name="Shimizu K.K."/>
        </authorList>
    </citation>
    <scope>NUCLEOTIDE SEQUENCE</scope>
</reference>
<organism evidence="2 3">
    <name type="scientific">Eleusine coracana subsp. coracana</name>
    <dbReference type="NCBI Taxonomy" id="191504"/>
    <lineage>
        <taxon>Eukaryota</taxon>
        <taxon>Viridiplantae</taxon>
        <taxon>Streptophyta</taxon>
        <taxon>Embryophyta</taxon>
        <taxon>Tracheophyta</taxon>
        <taxon>Spermatophyta</taxon>
        <taxon>Magnoliopsida</taxon>
        <taxon>Liliopsida</taxon>
        <taxon>Poales</taxon>
        <taxon>Poaceae</taxon>
        <taxon>PACMAD clade</taxon>
        <taxon>Chloridoideae</taxon>
        <taxon>Cynodonteae</taxon>
        <taxon>Eleusininae</taxon>
        <taxon>Eleusine</taxon>
    </lineage>
</organism>
<comment type="caution">
    <text evidence="2">The sequence shown here is derived from an EMBL/GenBank/DDBJ whole genome shotgun (WGS) entry which is preliminary data.</text>
</comment>
<dbReference type="Proteomes" id="UP001054889">
    <property type="component" value="Unassembled WGS sequence"/>
</dbReference>
<evidence type="ECO:0000313" key="3">
    <source>
        <dbReference type="Proteomes" id="UP001054889"/>
    </source>
</evidence>
<reference evidence="2" key="1">
    <citation type="journal article" date="2018" name="DNA Res.">
        <title>Multiple hybrid de novo genome assembly of finger millet, an orphan allotetraploid crop.</title>
        <authorList>
            <person name="Hatakeyama M."/>
            <person name="Aluri S."/>
            <person name="Balachadran M.T."/>
            <person name="Sivarajan S.R."/>
            <person name="Patrignani A."/>
            <person name="Gruter S."/>
            <person name="Poveda L."/>
            <person name="Shimizu-Inatsugi R."/>
            <person name="Baeten J."/>
            <person name="Francoijs K.J."/>
            <person name="Nataraja K.N."/>
            <person name="Reddy Y.A.N."/>
            <person name="Phadnis S."/>
            <person name="Ravikumar R.L."/>
            <person name="Schlapbach R."/>
            <person name="Sreeman S.M."/>
            <person name="Shimizu K.K."/>
        </authorList>
    </citation>
    <scope>NUCLEOTIDE SEQUENCE</scope>
</reference>
<dbReference type="SUPFAM" id="SSF54236">
    <property type="entry name" value="Ubiquitin-like"/>
    <property type="match status" value="1"/>
</dbReference>
<evidence type="ECO:0000313" key="2">
    <source>
        <dbReference type="EMBL" id="GJN20017.1"/>
    </source>
</evidence>
<accession>A0AAV5EBZ2</accession>
<dbReference type="InterPro" id="IPR000626">
    <property type="entry name" value="Ubiquitin-like_dom"/>
</dbReference>
<dbReference type="AlphaFoldDB" id="A0AAV5EBZ2"/>
<sequence>MQIFVRDLLGGNRTTVVEVEPTDTVIGLMERLEELAGTPPILQQLTLGCRISRRRRSRPGVVADYKVERMDRRFCCV</sequence>
<gene>
    <name evidence="2" type="primary">gb07340</name>
    <name evidence="2" type="ORF">PR202_gb07340</name>
</gene>
<dbReference type="EMBL" id="BQKI01000074">
    <property type="protein sequence ID" value="GJN20017.1"/>
    <property type="molecule type" value="Genomic_DNA"/>
</dbReference>
<dbReference type="Gene3D" id="3.10.20.90">
    <property type="entry name" value="Phosphatidylinositol 3-kinase Catalytic Subunit, Chain A, domain 1"/>
    <property type="match status" value="1"/>
</dbReference>
<feature type="domain" description="Ubiquitin-like" evidence="1">
    <location>
        <begin position="1"/>
        <end position="48"/>
    </location>
</feature>